<dbReference type="InterPro" id="IPR011990">
    <property type="entry name" value="TPR-like_helical_dom_sf"/>
</dbReference>
<name>A0A6A6W5J8_9PEZI</name>
<dbReference type="SUPFAM" id="SSF48452">
    <property type="entry name" value="TPR-like"/>
    <property type="match status" value="1"/>
</dbReference>
<dbReference type="Pfam" id="PF06041">
    <property type="entry name" value="DUF924"/>
    <property type="match status" value="1"/>
</dbReference>
<accession>A0A6A6W5J8</accession>
<reference evidence="1" key="1">
    <citation type="journal article" date="2020" name="Stud. Mycol.">
        <title>101 Dothideomycetes genomes: a test case for predicting lifestyles and emergence of pathogens.</title>
        <authorList>
            <person name="Haridas S."/>
            <person name="Albert R."/>
            <person name="Binder M."/>
            <person name="Bloem J."/>
            <person name="Labutti K."/>
            <person name="Salamov A."/>
            <person name="Andreopoulos B."/>
            <person name="Baker S."/>
            <person name="Barry K."/>
            <person name="Bills G."/>
            <person name="Bluhm B."/>
            <person name="Cannon C."/>
            <person name="Castanera R."/>
            <person name="Culley D."/>
            <person name="Daum C."/>
            <person name="Ezra D."/>
            <person name="Gonzalez J."/>
            <person name="Henrissat B."/>
            <person name="Kuo A."/>
            <person name="Liang C."/>
            <person name="Lipzen A."/>
            <person name="Lutzoni F."/>
            <person name="Magnuson J."/>
            <person name="Mondo S."/>
            <person name="Nolan M."/>
            <person name="Ohm R."/>
            <person name="Pangilinan J."/>
            <person name="Park H.-J."/>
            <person name="Ramirez L."/>
            <person name="Alfaro M."/>
            <person name="Sun H."/>
            <person name="Tritt A."/>
            <person name="Yoshinaga Y."/>
            <person name="Zwiers L.-H."/>
            <person name="Turgeon B."/>
            <person name="Goodwin S."/>
            <person name="Spatafora J."/>
            <person name="Crous P."/>
            <person name="Grigoriev I."/>
        </authorList>
    </citation>
    <scope>NUCLEOTIDE SEQUENCE</scope>
    <source>
        <strain evidence="1">CBS 121739</strain>
    </source>
</reference>
<evidence type="ECO:0000313" key="2">
    <source>
        <dbReference type="Proteomes" id="UP000799437"/>
    </source>
</evidence>
<dbReference type="Gene3D" id="1.25.40.10">
    <property type="entry name" value="Tetratricopeptide repeat domain"/>
    <property type="match status" value="1"/>
</dbReference>
<dbReference type="OrthoDB" id="414698at2759"/>
<protein>
    <recommendedName>
        <fullName evidence="3">DUF924-domain-containing protein</fullName>
    </recommendedName>
</protein>
<evidence type="ECO:0000313" key="1">
    <source>
        <dbReference type="EMBL" id="KAF2757226.1"/>
    </source>
</evidence>
<organism evidence="1 2">
    <name type="scientific">Pseudovirgaria hyperparasitica</name>
    <dbReference type="NCBI Taxonomy" id="470096"/>
    <lineage>
        <taxon>Eukaryota</taxon>
        <taxon>Fungi</taxon>
        <taxon>Dikarya</taxon>
        <taxon>Ascomycota</taxon>
        <taxon>Pezizomycotina</taxon>
        <taxon>Dothideomycetes</taxon>
        <taxon>Dothideomycetes incertae sedis</taxon>
        <taxon>Acrospermales</taxon>
        <taxon>Acrospermaceae</taxon>
        <taxon>Pseudovirgaria</taxon>
    </lineage>
</organism>
<dbReference type="RefSeq" id="XP_033599677.1">
    <property type="nucleotide sequence ID" value="XM_033749786.1"/>
</dbReference>
<sequence>METLKNTITLSLLHSIFELMIPWPKSTPPTGPLWASNNAAATNPIWHTLCWPSLLALSTTLPHNPPADLTPLLPPPSSSSFPETATGLIILLDQAPRYLCTGPNERWRNAFFDPLALTLRLHLAALPPTHRLDTPQRWLDQGYSFEHWVIIATFLAAPYAHSEDRAVHHTYMQPAVADLRARVEARFGVEDALFQAQVARGDLLRESGDVYAFARIAKGGWPAAGGLAERAFHFCWLLDAHEPIVERFGRYPYRNRALGRGDAEGEREFLVETGGFGTSVTEEDAVVIKEDVERGVWRALEWME</sequence>
<dbReference type="EMBL" id="ML996574">
    <property type="protein sequence ID" value="KAF2757226.1"/>
    <property type="molecule type" value="Genomic_DNA"/>
</dbReference>
<dbReference type="GeneID" id="54490840"/>
<dbReference type="AlphaFoldDB" id="A0A6A6W5J8"/>
<keyword evidence="2" id="KW-1185">Reference proteome</keyword>
<proteinExistence type="predicted"/>
<dbReference type="Proteomes" id="UP000799437">
    <property type="component" value="Unassembled WGS sequence"/>
</dbReference>
<evidence type="ECO:0008006" key="3">
    <source>
        <dbReference type="Google" id="ProtNLM"/>
    </source>
</evidence>
<gene>
    <name evidence="1" type="ORF">EJ05DRAFT_59283</name>
</gene>
<dbReference type="InterPro" id="IPR010323">
    <property type="entry name" value="DUF924"/>
</dbReference>